<organism evidence="3 4">
    <name type="scientific">Trichonephila clavipes</name>
    <name type="common">Golden silk orbweaver</name>
    <name type="synonym">Nephila clavipes</name>
    <dbReference type="NCBI Taxonomy" id="2585209"/>
    <lineage>
        <taxon>Eukaryota</taxon>
        <taxon>Metazoa</taxon>
        <taxon>Ecdysozoa</taxon>
        <taxon>Arthropoda</taxon>
        <taxon>Chelicerata</taxon>
        <taxon>Arachnida</taxon>
        <taxon>Araneae</taxon>
        <taxon>Araneomorphae</taxon>
        <taxon>Entelegynae</taxon>
        <taxon>Araneoidea</taxon>
        <taxon>Nephilidae</taxon>
        <taxon>Trichonephila</taxon>
    </lineage>
</organism>
<proteinExistence type="predicted"/>
<evidence type="ECO:0000256" key="1">
    <source>
        <dbReference type="PROSITE-ProRule" id="PRU00047"/>
    </source>
</evidence>
<dbReference type="SUPFAM" id="SSF57756">
    <property type="entry name" value="Retrovirus zinc finger-like domains"/>
    <property type="match status" value="1"/>
</dbReference>
<keyword evidence="1" id="KW-0479">Metal-binding</keyword>
<dbReference type="Proteomes" id="UP000887159">
    <property type="component" value="Unassembled WGS sequence"/>
</dbReference>
<feature type="domain" description="CCHC-type" evidence="2">
    <location>
        <begin position="140"/>
        <end position="155"/>
    </location>
</feature>
<protein>
    <recommendedName>
        <fullName evidence="2">CCHC-type domain-containing protein</fullName>
    </recommendedName>
</protein>
<evidence type="ECO:0000259" key="2">
    <source>
        <dbReference type="PROSITE" id="PS50158"/>
    </source>
</evidence>
<keyword evidence="1" id="KW-0862">Zinc</keyword>
<gene>
    <name evidence="3" type="ORF">TNCV_2066851</name>
</gene>
<keyword evidence="4" id="KW-1185">Reference proteome</keyword>
<keyword evidence="1" id="KW-0863">Zinc-finger</keyword>
<dbReference type="GO" id="GO:0003676">
    <property type="term" value="F:nucleic acid binding"/>
    <property type="evidence" value="ECO:0007669"/>
    <property type="project" value="InterPro"/>
</dbReference>
<evidence type="ECO:0000313" key="4">
    <source>
        <dbReference type="Proteomes" id="UP000887159"/>
    </source>
</evidence>
<dbReference type="PROSITE" id="PS50158">
    <property type="entry name" value="ZF_CCHC"/>
    <property type="match status" value="1"/>
</dbReference>
<name>A0A8X7BDX1_TRICX</name>
<dbReference type="AlphaFoldDB" id="A0A8X7BDX1"/>
<dbReference type="SMART" id="SM00343">
    <property type="entry name" value="ZnF_C2HC"/>
    <property type="match status" value="1"/>
</dbReference>
<dbReference type="InterPro" id="IPR036875">
    <property type="entry name" value="Znf_CCHC_sf"/>
</dbReference>
<dbReference type="GO" id="GO:0008270">
    <property type="term" value="F:zinc ion binding"/>
    <property type="evidence" value="ECO:0007669"/>
    <property type="project" value="UniProtKB-KW"/>
</dbReference>
<reference evidence="3" key="1">
    <citation type="submission" date="2020-08" db="EMBL/GenBank/DDBJ databases">
        <title>Multicomponent nature underlies the extraordinary mechanical properties of spider dragline silk.</title>
        <authorList>
            <person name="Kono N."/>
            <person name="Nakamura H."/>
            <person name="Mori M."/>
            <person name="Yoshida Y."/>
            <person name="Ohtoshi R."/>
            <person name="Malay A.D."/>
            <person name="Moran D.A.P."/>
            <person name="Tomita M."/>
            <person name="Numata K."/>
            <person name="Arakawa K."/>
        </authorList>
    </citation>
    <scope>NUCLEOTIDE SEQUENCE</scope>
</reference>
<sequence length="425" mass="48375">MYKNALKEDLIRVVEELDGIVESTDTIVKLKTKIENSSTFESDPDFVKTLIQNCIDERVSQNEREETATHIGIREAEDWFRPIDLAKECDIYISSRSGSHKETPITYGYTQDPFKNRSQNFKPKIKENYPQYLERENKNCYICGDSSHYARDCKKRFKSKESNSHIRNKINVNTLKVESEKQNSGEIANLQYVNIFVENQPVTALIDSGCQIPVLNSSLIRVQTPSEEIITLSSCFGEQRMVEDKPINISLNQHSPSLSVGTAISPTLTEEFIIHPSVYSEIEKLGHAKSDVLLSESGSSLSADYGVSFPNVSVSNVIENSSYDLPYVKNFNTRNDLSSLIKDYKYSPLVSMEVPLRTAYGQNGRCGMQPKAKHKSSRAGAAKTRTETCEIVEEKQKLLDIREKRRTREVREQALPSEYHRQTYL</sequence>
<dbReference type="EMBL" id="BMAU01021379">
    <property type="protein sequence ID" value="GFY27064.1"/>
    <property type="molecule type" value="Genomic_DNA"/>
</dbReference>
<evidence type="ECO:0000313" key="3">
    <source>
        <dbReference type="EMBL" id="GFY27064.1"/>
    </source>
</evidence>
<dbReference type="Gene3D" id="4.10.60.10">
    <property type="entry name" value="Zinc finger, CCHC-type"/>
    <property type="match status" value="1"/>
</dbReference>
<accession>A0A8X7BDX1</accession>
<comment type="caution">
    <text evidence="3">The sequence shown here is derived from an EMBL/GenBank/DDBJ whole genome shotgun (WGS) entry which is preliminary data.</text>
</comment>
<dbReference type="InterPro" id="IPR001878">
    <property type="entry name" value="Znf_CCHC"/>
</dbReference>